<feature type="domain" description="GH3 middle" evidence="3">
    <location>
        <begin position="348"/>
        <end position="417"/>
    </location>
</feature>
<dbReference type="GO" id="GO:0016874">
    <property type="term" value="F:ligase activity"/>
    <property type="evidence" value="ECO:0007669"/>
    <property type="project" value="UniProtKB-KW"/>
</dbReference>
<keyword evidence="2" id="KW-0436">Ligase</keyword>
<proteinExistence type="inferred from homology"/>
<evidence type="ECO:0000256" key="1">
    <source>
        <dbReference type="ARBA" id="ARBA00008068"/>
    </source>
</evidence>
<dbReference type="InterPro" id="IPR004993">
    <property type="entry name" value="GH3"/>
</dbReference>
<evidence type="ECO:0000259" key="4">
    <source>
        <dbReference type="Pfam" id="PF23572"/>
    </source>
</evidence>
<gene>
    <name evidence="5" type="ORF">DARMORV10_A03P62080.1</name>
</gene>
<dbReference type="PANTHER" id="PTHR31901">
    <property type="entry name" value="GH3 DOMAIN-CONTAINING PROTEIN"/>
    <property type="match status" value="1"/>
</dbReference>
<accession>A0A816VWJ7</accession>
<dbReference type="InterPro" id="IPR055377">
    <property type="entry name" value="GH3_M"/>
</dbReference>
<evidence type="ECO:0000313" key="5">
    <source>
        <dbReference type="EMBL" id="CAF2132843.1"/>
    </source>
</evidence>
<dbReference type="Proteomes" id="UP001295469">
    <property type="component" value="Chromosome A03"/>
</dbReference>
<organism evidence="5">
    <name type="scientific">Brassica napus</name>
    <name type="common">Rape</name>
    <dbReference type="NCBI Taxonomy" id="3708"/>
    <lineage>
        <taxon>Eukaryota</taxon>
        <taxon>Viridiplantae</taxon>
        <taxon>Streptophyta</taxon>
        <taxon>Embryophyta</taxon>
        <taxon>Tracheophyta</taxon>
        <taxon>Spermatophyta</taxon>
        <taxon>Magnoliopsida</taxon>
        <taxon>eudicotyledons</taxon>
        <taxon>Gunneridae</taxon>
        <taxon>Pentapetalae</taxon>
        <taxon>rosids</taxon>
        <taxon>malvids</taxon>
        <taxon>Brassicales</taxon>
        <taxon>Brassicaceae</taxon>
        <taxon>Brassiceae</taxon>
        <taxon>Brassica</taxon>
    </lineage>
</organism>
<dbReference type="EMBL" id="HG994357">
    <property type="protein sequence ID" value="CAF2132843.1"/>
    <property type="molecule type" value="Genomic_DNA"/>
</dbReference>
<dbReference type="AlphaFoldDB" id="A0A816VWJ7"/>
<comment type="similarity">
    <text evidence="1">Belongs to the IAA-amido conjugating enzyme family.</text>
</comment>
<dbReference type="Pfam" id="PF23572">
    <property type="entry name" value="GH3_C"/>
    <property type="match status" value="1"/>
</dbReference>
<dbReference type="Pfam" id="PF03321">
    <property type="entry name" value="GH3"/>
    <property type="match status" value="1"/>
</dbReference>
<sequence>MNNLTKEEEAGLAVLENLTSNVKQIQDEVLKEILTCDANTEYLRSFLHGSSDKDLFKKNVPIGTYEDFKPYIERVANGESSEIISGRPITGFALTSGTSGGKQKLIPLNNKYVENARFLSDIRYLVLSKHIEGHNKGKGLHLLFLKPASKTPSGLPASYATTHLMKSDYFVKNPPSYWDTSSTSPSEIKFCHDTKQSLYCHLLCGLVMRDEVTRVSSGFASVLVQGITFLEKFWKEMCSNIRSGQLSDWITNLSCRDSVSKVLGGPNPQLAVTIEDICNQKSWKCIIPQLWPRTKFIECIFTGQMAQHIPLLEFYGNDLPLVSRNYMSSEAFFGVNLNPLCKPQDVSYTFMPNMSYFEFIPVGEGDDTIVDLVNVKLGRYYELIVTNYAGLHRYRVGDVLQVTGFYNSAPQFKFIRRQNVVLSVYLEATTEEDLLNAMTNAAQLLKSSDIMLKDFTCYPHISTVPGHYVLYWELKGNINDDINELIETNVLMECCSVVEESLDALYRKFRSKDESIGALEIRVVQQGTFDSLMEYFIAQGASLGQYKTPRCIKSSKALEVLENRVMARFFSDKLPHVDTTLC</sequence>
<reference evidence="5" key="1">
    <citation type="submission" date="2021-01" db="EMBL/GenBank/DDBJ databases">
        <authorList>
            <consortium name="Genoscope - CEA"/>
            <person name="William W."/>
        </authorList>
    </citation>
    <scope>NUCLEOTIDE SEQUENCE</scope>
</reference>
<evidence type="ECO:0000256" key="2">
    <source>
        <dbReference type="ARBA" id="ARBA00022598"/>
    </source>
</evidence>
<name>A0A816VWJ7_BRANA</name>
<protein>
    <submittedName>
        <fullName evidence="5">(rape) hypothetical protein</fullName>
    </submittedName>
</protein>
<feature type="domain" description="GH3 C-terminal" evidence="4">
    <location>
        <begin position="432"/>
        <end position="555"/>
    </location>
</feature>
<evidence type="ECO:0000259" key="3">
    <source>
        <dbReference type="Pfam" id="PF23571"/>
    </source>
</evidence>
<dbReference type="InterPro" id="IPR055378">
    <property type="entry name" value="GH3_C"/>
</dbReference>
<dbReference type="PANTHER" id="PTHR31901:SF90">
    <property type="entry name" value="(RAPE) HYPOTHETICAL PROTEIN"/>
    <property type="match status" value="1"/>
</dbReference>
<dbReference type="Pfam" id="PF23571">
    <property type="entry name" value="GH3_M"/>
    <property type="match status" value="1"/>
</dbReference>